<dbReference type="STRING" id="1177982.SAMN04489711_11786"/>
<protein>
    <submittedName>
        <fullName evidence="1">Uncharacterized protein</fullName>
    </submittedName>
</protein>
<evidence type="ECO:0000313" key="1">
    <source>
        <dbReference type="EMBL" id="SFF22159.1"/>
    </source>
</evidence>
<dbReference type="EMBL" id="FONX01000017">
    <property type="protein sequence ID" value="SFF22159.1"/>
    <property type="molecule type" value="Genomic_DNA"/>
</dbReference>
<dbReference type="AlphaFoldDB" id="A0A1I2GYM2"/>
<evidence type="ECO:0000313" key="2">
    <source>
        <dbReference type="Proteomes" id="UP000199119"/>
    </source>
</evidence>
<proteinExistence type="predicted"/>
<dbReference type="Proteomes" id="UP000199119">
    <property type="component" value="Unassembled WGS sequence"/>
</dbReference>
<gene>
    <name evidence="1" type="ORF">SAMN04489711_11786</name>
</gene>
<reference evidence="2" key="1">
    <citation type="submission" date="2016-10" db="EMBL/GenBank/DDBJ databases">
        <authorList>
            <person name="Varghese N."/>
            <person name="Submissions S."/>
        </authorList>
    </citation>
    <scope>NUCLEOTIDE SEQUENCE [LARGE SCALE GENOMIC DNA]</scope>
    <source>
        <strain evidence="2">DSM 27981</strain>
    </source>
</reference>
<name>A0A1I2GYM2_9BURK</name>
<accession>A0A1I2GYM2</accession>
<organism evidence="1 2">
    <name type="scientific">Paracidovorax wautersii</name>
    <dbReference type="NCBI Taxonomy" id="1177982"/>
    <lineage>
        <taxon>Bacteria</taxon>
        <taxon>Pseudomonadati</taxon>
        <taxon>Pseudomonadota</taxon>
        <taxon>Betaproteobacteria</taxon>
        <taxon>Burkholderiales</taxon>
        <taxon>Comamonadaceae</taxon>
        <taxon>Paracidovorax</taxon>
    </lineage>
</organism>
<keyword evidence="2" id="KW-1185">Reference proteome</keyword>
<sequence>MDTSPHFRLRSGNAHETLIAMLAYLTRIT</sequence>